<evidence type="ECO:0000313" key="4">
    <source>
        <dbReference type="RefSeq" id="XP_033529476.1"/>
    </source>
</evidence>
<feature type="region of interest" description="Disordered" evidence="1">
    <location>
        <begin position="307"/>
        <end position="367"/>
    </location>
</feature>
<sequence>MGAKRAIKKIQAQIEFENMDPTSESDAMAEEKSLSRRKKNHTPKPTRATKAANKRRKTPTPEPPISPEVNDESEAGSRRSDSEVPFESWSQEESPSHPPLQRPQQQNEAKSTQLRPSSSPPPKRKFPLPITVHRLPDQLSASQIIDRGGSATPAPNNGKAPRLRWTVTMEEEMLQELKVVNQEGKGSDGGFKKTIWEQVARRVGKAYSGPAKVEFKNCKSKFEDTYKADWSKWQEHLGNGLSGWGDDGEGLPQADPETMDRYFNARPHLKKLRHSKPKFHDLLQDILGDRMATGAFAKAYDDEAFQVDSDSMEERSDEEGNSESDYGIFGSAEASRSSSVSTELSKSTSGSSQKIKKRSEDAKSFRKSIAEKEAKRRKLKQSKSSQIINSLGNFKDEAEELVNSMMKEYRAANENLIRKAVALAKKELSSKWRDTQLFQVFDLLQNEAKADTFLELDDAEQRVSWVEYELQKAGVQF</sequence>
<dbReference type="GeneID" id="54423615"/>
<feature type="compositionally biased region" description="Basic residues" evidence="1">
    <location>
        <begin position="35"/>
        <end position="44"/>
    </location>
</feature>
<dbReference type="Proteomes" id="UP000504638">
    <property type="component" value="Unplaced"/>
</dbReference>
<dbReference type="OrthoDB" id="5507155at2759"/>
<reference evidence="4" key="2">
    <citation type="submission" date="2020-04" db="EMBL/GenBank/DDBJ databases">
        <authorList>
            <consortium name="NCBI Genome Project"/>
        </authorList>
    </citation>
    <scope>NUCLEOTIDE SEQUENCE</scope>
    <source>
        <strain evidence="4">CBS 781.70</strain>
    </source>
</reference>
<feature type="compositionally biased region" description="Polar residues" evidence="1">
    <location>
        <begin position="102"/>
        <end position="113"/>
    </location>
</feature>
<protein>
    <recommendedName>
        <fullName evidence="5">Myb-like domain-containing protein</fullName>
    </recommendedName>
</protein>
<evidence type="ECO:0000313" key="2">
    <source>
        <dbReference type="EMBL" id="KAF1807845.1"/>
    </source>
</evidence>
<dbReference type="AlphaFoldDB" id="A0A6G1FPU2"/>
<gene>
    <name evidence="2 4" type="ORF">P152DRAFT_518000</name>
</gene>
<proteinExistence type="predicted"/>
<dbReference type="EMBL" id="ML975215">
    <property type="protein sequence ID" value="KAF1807845.1"/>
    <property type="molecule type" value="Genomic_DNA"/>
</dbReference>
<dbReference type="PANTHER" id="PTHR46929">
    <property type="entry name" value="EXPRESSED PROTEIN"/>
    <property type="match status" value="1"/>
</dbReference>
<evidence type="ECO:0000313" key="3">
    <source>
        <dbReference type="Proteomes" id="UP000504638"/>
    </source>
</evidence>
<dbReference type="PANTHER" id="PTHR46929:SF3">
    <property type="entry name" value="MYB_SANT-LIKE DOMAIN-CONTAINING PROTEIN"/>
    <property type="match status" value="1"/>
</dbReference>
<feature type="region of interest" description="Disordered" evidence="1">
    <location>
        <begin position="14"/>
        <end position="137"/>
    </location>
</feature>
<accession>A0A6G1FPU2</accession>
<feature type="compositionally biased region" description="Low complexity" evidence="1">
    <location>
        <begin position="330"/>
        <end position="352"/>
    </location>
</feature>
<reference evidence="2 4" key="1">
    <citation type="submission" date="2020-01" db="EMBL/GenBank/DDBJ databases">
        <authorList>
            <consortium name="DOE Joint Genome Institute"/>
            <person name="Haridas S."/>
            <person name="Albert R."/>
            <person name="Binder M."/>
            <person name="Bloem J."/>
            <person name="Labutti K."/>
            <person name="Salamov A."/>
            <person name="Andreopoulos B."/>
            <person name="Baker S.E."/>
            <person name="Barry K."/>
            <person name="Bills G."/>
            <person name="Bluhm B.H."/>
            <person name="Cannon C."/>
            <person name="Castanera R."/>
            <person name="Culley D.E."/>
            <person name="Daum C."/>
            <person name="Ezra D."/>
            <person name="Gonzalez J.B."/>
            <person name="Henrissat B."/>
            <person name="Kuo A."/>
            <person name="Liang C."/>
            <person name="Lipzen A."/>
            <person name="Lutzoni F."/>
            <person name="Magnuson J."/>
            <person name="Mondo S."/>
            <person name="Nolan M."/>
            <person name="Ohm R."/>
            <person name="Pangilinan J."/>
            <person name="Park H.-J."/>
            <person name="Ramirez L."/>
            <person name="Alfaro M."/>
            <person name="Sun H."/>
            <person name="Tritt A."/>
            <person name="Yoshinaga Y."/>
            <person name="Zwiers L.-H."/>
            <person name="Turgeon B.G."/>
            <person name="Goodwin S.B."/>
            <person name="Spatafora J.W."/>
            <person name="Crous P.W."/>
            <person name="Grigoriev I.V."/>
        </authorList>
    </citation>
    <scope>NUCLEOTIDE SEQUENCE</scope>
    <source>
        <strain evidence="2 4">CBS 781.70</strain>
    </source>
</reference>
<organism evidence="2">
    <name type="scientific">Eremomyces bilateralis CBS 781.70</name>
    <dbReference type="NCBI Taxonomy" id="1392243"/>
    <lineage>
        <taxon>Eukaryota</taxon>
        <taxon>Fungi</taxon>
        <taxon>Dikarya</taxon>
        <taxon>Ascomycota</taxon>
        <taxon>Pezizomycotina</taxon>
        <taxon>Dothideomycetes</taxon>
        <taxon>Dothideomycetes incertae sedis</taxon>
        <taxon>Eremomycetales</taxon>
        <taxon>Eremomycetaceae</taxon>
        <taxon>Eremomyces</taxon>
    </lineage>
</organism>
<keyword evidence="3" id="KW-1185">Reference proteome</keyword>
<evidence type="ECO:0000256" key="1">
    <source>
        <dbReference type="SAM" id="MobiDB-lite"/>
    </source>
</evidence>
<dbReference type="RefSeq" id="XP_033529476.1">
    <property type="nucleotide sequence ID" value="XM_033683045.1"/>
</dbReference>
<reference evidence="4" key="3">
    <citation type="submission" date="2025-04" db="UniProtKB">
        <authorList>
            <consortium name="RefSeq"/>
        </authorList>
    </citation>
    <scope>IDENTIFICATION</scope>
    <source>
        <strain evidence="4">CBS 781.70</strain>
    </source>
</reference>
<name>A0A6G1FPU2_9PEZI</name>
<evidence type="ECO:0008006" key="5">
    <source>
        <dbReference type="Google" id="ProtNLM"/>
    </source>
</evidence>
<feature type="compositionally biased region" description="Basic and acidic residues" evidence="1">
    <location>
        <begin position="358"/>
        <end position="367"/>
    </location>
</feature>